<protein>
    <recommendedName>
        <fullName evidence="5">Tryptophan-rich sensory protein</fullName>
    </recommendedName>
</protein>
<feature type="region of interest" description="Disordered" evidence="1">
    <location>
        <begin position="255"/>
        <end position="295"/>
    </location>
</feature>
<feature type="compositionally biased region" description="Low complexity" evidence="1">
    <location>
        <begin position="1"/>
        <end position="15"/>
    </location>
</feature>
<evidence type="ECO:0000256" key="1">
    <source>
        <dbReference type="SAM" id="MobiDB-lite"/>
    </source>
</evidence>
<dbReference type="EMBL" id="JAVDYI010000001">
    <property type="protein sequence ID" value="MDR7358010.1"/>
    <property type="molecule type" value="Genomic_DNA"/>
</dbReference>
<feature type="transmembrane region" description="Helical" evidence="2">
    <location>
        <begin position="491"/>
        <end position="510"/>
    </location>
</feature>
<evidence type="ECO:0000256" key="2">
    <source>
        <dbReference type="SAM" id="Phobius"/>
    </source>
</evidence>
<feature type="transmembrane region" description="Helical" evidence="2">
    <location>
        <begin position="585"/>
        <end position="604"/>
    </location>
</feature>
<feature type="transmembrane region" description="Helical" evidence="2">
    <location>
        <begin position="610"/>
        <end position="627"/>
    </location>
</feature>
<proteinExistence type="predicted"/>
<name>A0ABU2BH84_9MICC</name>
<reference evidence="3 4" key="1">
    <citation type="submission" date="2023-07" db="EMBL/GenBank/DDBJ databases">
        <title>Sequencing the genomes of 1000 actinobacteria strains.</title>
        <authorList>
            <person name="Klenk H.-P."/>
        </authorList>
    </citation>
    <scope>NUCLEOTIDE SEQUENCE [LARGE SCALE GENOMIC DNA]</scope>
    <source>
        <strain evidence="3 4">DSM 20167</strain>
    </source>
</reference>
<feature type="transmembrane region" description="Helical" evidence="2">
    <location>
        <begin position="553"/>
        <end position="573"/>
    </location>
</feature>
<keyword evidence="2" id="KW-1133">Transmembrane helix</keyword>
<dbReference type="RefSeq" id="WP_310289670.1">
    <property type="nucleotide sequence ID" value="NZ_BAAAWO010000001.1"/>
</dbReference>
<feature type="compositionally biased region" description="Basic and acidic residues" evidence="1">
    <location>
        <begin position="144"/>
        <end position="158"/>
    </location>
</feature>
<dbReference type="Proteomes" id="UP001183817">
    <property type="component" value="Unassembled WGS sequence"/>
</dbReference>
<feature type="transmembrane region" description="Helical" evidence="2">
    <location>
        <begin position="531"/>
        <end position="547"/>
    </location>
</feature>
<evidence type="ECO:0000313" key="3">
    <source>
        <dbReference type="EMBL" id="MDR7358010.1"/>
    </source>
</evidence>
<keyword evidence="2" id="KW-0472">Membrane</keyword>
<keyword evidence="4" id="KW-1185">Reference proteome</keyword>
<gene>
    <name evidence="3" type="ORF">J2S64_001701</name>
</gene>
<keyword evidence="2" id="KW-0812">Transmembrane</keyword>
<feature type="transmembrane region" description="Helical" evidence="2">
    <location>
        <begin position="439"/>
        <end position="457"/>
    </location>
</feature>
<evidence type="ECO:0008006" key="5">
    <source>
        <dbReference type="Google" id="ProtNLM"/>
    </source>
</evidence>
<organism evidence="3 4">
    <name type="scientific">Paeniglutamicibacter sulfureus</name>
    <dbReference type="NCBI Taxonomy" id="43666"/>
    <lineage>
        <taxon>Bacteria</taxon>
        <taxon>Bacillati</taxon>
        <taxon>Actinomycetota</taxon>
        <taxon>Actinomycetes</taxon>
        <taxon>Micrococcales</taxon>
        <taxon>Micrococcaceae</taxon>
        <taxon>Paeniglutamicibacter</taxon>
    </lineage>
</organism>
<accession>A0ABU2BH84</accession>
<evidence type="ECO:0000313" key="4">
    <source>
        <dbReference type="Proteomes" id="UP001183817"/>
    </source>
</evidence>
<comment type="caution">
    <text evidence="3">The sequence shown here is derived from an EMBL/GenBank/DDBJ whole genome shotgun (WGS) entry which is preliminary data.</text>
</comment>
<feature type="compositionally biased region" description="Basic and acidic residues" evidence="1">
    <location>
        <begin position="267"/>
        <end position="281"/>
    </location>
</feature>
<feature type="transmembrane region" description="Helical" evidence="2">
    <location>
        <begin position="469"/>
        <end position="485"/>
    </location>
</feature>
<sequence length="650" mass="69117">MNNSDTKTSAASSKSQNPGSTSDKGHPAKTGPTESEQAKTPEAGEADPAKTEPTKPTKPPKAAGPSNPGQTPKPGAKSNIAPTPPGPTDLVREAGETAPVKPAEAKEQLSKRISRPVPHRSVPEPDTVDEVLKKPTDQVLGESPLRHLTDGQSSKDKNATAVPAKTIAGGFSGLNNWLDSVPAPNLERLGDKIYAAPATFKRRWHRLRVERAKAAETKEQERLVEVARAEAKTEAAKRDAARLAHQAKLDAAARQADEARLAAQTQSEDRARGAEAARFHASDPLQPDDAQAVKSPVHDEPELHAGNLVPGPATDWYPAEHAAPGEDIVVSDSGTSVAATPAPPMDPEHLAALVASAKAAIDQQQATAEPVYEAPYVLPETGPNPVEEPSDMRRRILGSAATVAAAAVSLASLETLSSGTVESLGSNYSLLSLAPSAHLIWPVVLLWAVAGAAYSWAPSQRSAMRQRAVGHWFALACVGNVLWMLSAVNDWLFPAFGFAAASCWFLYTSVRELNLNTARTTRERMFTDAPVSLMTGFSMVVLASAFMNMLQSWGAGGAGIWIATLLVPALGYGATSLSMTERGRIIMAIGFGWGMFWLLVPRVLGTNNSIWIAILAGMAGFVVLLATENRRYQIHHAEHRAARGKPTDFS</sequence>
<feature type="region of interest" description="Disordered" evidence="1">
    <location>
        <begin position="1"/>
        <end position="161"/>
    </location>
</feature>